<reference evidence="2 3" key="1">
    <citation type="submission" date="2017-10" db="EMBL/GenBank/DDBJ databases">
        <title>Resolving the taxonomy of Roseburia spp., Eubacterium rectale and Agathobacter spp. through phylogenomic analysis.</title>
        <authorList>
            <person name="Sheridan P.O."/>
            <person name="Walker A.W."/>
            <person name="Duncan S.H."/>
            <person name="Scott K.P."/>
            <person name="Toole P.W.O."/>
            <person name="Luis P."/>
            <person name="Flint H.J."/>
        </authorList>
    </citation>
    <scope>NUCLEOTIDE SEQUENCE [LARGE SCALE GENOMIC DNA]</scope>
    <source>
        <strain evidence="2 3">JK626</strain>
    </source>
</reference>
<feature type="compositionally biased region" description="Basic and acidic residues" evidence="1">
    <location>
        <begin position="16"/>
        <end position="34"/>
    </location>
</feature>
<sequence>MARPAKVISAKTGQISKEEKQKREAIEESLKGGKDLTPPRQLTAAQKKIYKFILEQLEESKLLGQLDVFILSRTAITIDRLNQMDKRAKKEPDIIYNNNFRLAQGQATQEFFRCCNELCLSPQARAKLSVAAAKASEPTKKTLMDILAEEDDE</sequence>
<proteinExistence type="predicted"/>
<dbReference type="Proteomes" id="UP000225889">
    <property type="component" value="Unassembled WGS sequence"/>
</dbReference>
<evidence type="ECO:0000313" key="2">
    <source>
        <dbReference type="EMBL" id="PHU36019.1"/>
    </source>
</evidence>
<dbReference type="Pfam" id="PF05119">
    <property type="entry name" value="Terminase_4"/>
    <property type="match status" value="1"/>
</dbReference>
<reference evidence="2 3" key="2">
    <citation type="submission" date="2017-10" db="EMBL/GenBank/DDBJ databases">
        <authorList>
            <person name="Banno H."/>
            <person name="Chua N.-H."/>
        </authorList>
    </citation>
    <scope>NUCLEOTIDE SEQUENCE [LARGE SCALE GENOMIC DNA]</scope>
    <source>
        <strain evidence="2 3">JK626</strain>
    </source>
</reference>
<protein>
    <submittedName>
        <fullName evidence="2">Phage terminase small subunit P27 family</fullName>
    </submittedName>
</protein>
<dbReference type="EMBL" id="PDYF01000007">
    <property type="protein sequence ID" value="PHU36019.1"/>
    <property type="molecule type" value="Genomic_DNA"/>
</dbReference>
<dbReference type="AlphaFoldDB" id="A0A2G3DYF7"/>
<feature type="region of interest" description="Disordered" evidence="1">
    <location>
        <begin position="1"/>
        <end position="38"/>
    </location>
</feature>
<comment type="caution">
    <text evidence="2">The sequence shown here is derived from an EMBL/GenBank/DDBJ whole genome shotgun (WGS) entry which is preliminary data.</text>
</comment>
<dbReference type="InterPro" id="IPR006448">
    <property type="entry name" value="Phage_term_ssu_P27"/>
</dbReference>
<evidence type="ECO:0000256" key="1">
    <source>
        <dbReference type="SAM" id="MobiDB-lite"/>
    </source>
</evidence>
<dbReference type="RefSeq" id="WP_099391238.1">
    <property type="nucleotide sequence ID" value="NZ_PDYF01000007.1"/>
</dbReference>
<name>A0A2G3DYF7_9FIRM</name>
<accession>A0A2G3DYF7</accession>
<gene>
    <name evidence="2" type="ORF">CSX01_01940</name>
</gene>
<organism evidence="2 3">
    <name type="scientific">Pseudobutyrivibrio ruminis</name>
    <dbReference type="NCBI Taxonomy" id="46206"/>
    <lineage>
        <taxon>Bacteria</taxon>
        <taxon>Bacillati</taxon>
        <taxon>Bacillota</taxon>
        <taxon>Clostridia</taxon>
        <taxon>Lachnospirales</taxon>
        <taxon>Lachnospiraceae</taxon>
        <taxon>Pseudobutyrivibrio</taxon>
    </lineage>
</organism>
<evidence type="ECO:0000313" key="3">
    <source>
        <dbReference type="Proteomes" id="UP000225889"/>
    </source>
</evidence>